<sequence length="122" mass="13659">MTGHYKAKKKVAGQHQQESKKQLCKKDHPCKLLRAQGVDPSTFVPAIEFDKSKFQFNPSKPKVPGCIHLTVTNSTIKQALKELTAEFELRIGADPDPQNPRISCRQTQKPCSCSSGKSSWYD</sequence>
<dbReference type="Proteomes" id="UP000887565">
    <property type="component" value="Unplaced"/>
</dbReference>
<name>A0A915JT27_ROMCU</name>
<reference evidence="3" key="1">
    <citation type="submission" date="2022-11" db="UniProtKB">
        <authorList>
            <consortium name="WormBaseParasite"/>
        </authorList>
    </citation>
    <scope>IDENTIFICATION</scope>
</reference>
<proteinExistence type="predicted"/>
<organism evidence="2 3">
    <name type="scientific">Romanomermis culicivorax</name>
    <name type="common">Nematode worm</name>
    <dbReference type="NCBI Taxonomy" id="13658"/>
    <lineage>
        <taxon>Eukaryota</taxon>
        <taxon>Metazoa</taxon>
        <taxon>Ecdysozoa</taxon>
        <taxon>Nematoda</taxon>
        <taxon>Enoplea</taxon>
        <taxon>Dorylaimia</taxon>
        <taxon>Mermithida</taxon>
        <taxon>Mermithoidea</taxon>
        <taxon>Mermithidae</taxon>
        <taxon>Romanomermis</taxon>
    </lineage>
</organism>
<feature type="compositionally biased region" description="Polar residues" evidence="1">
    <location>
        <begin position="100"/>
        <end position="122"/>
    </location>
</feature>
<feature type="region of interest" description="Disordered" evidence="1">
    <location>
        <begin position="92"/>
        <end position="122"/>
    </location>
</feature>
<feature type="region of interest" description="Disordered" evidence="1">
    <location>
        <begin position="1"/>
        <end position="22"/>
    </location>
</feature>
<accession>A0A915JT27</accession>
<dbReference type="AlphaFoldDB" id="A0A915JT27"/>
<feature type="compositionally biased region" description="Basic residues" evidence="1">
    <location>
        <begin position="1"/>
        <end position="12"/>
    </location>
</feature>
<evidence type="ECO:0000256" key="1">
    <source>
        <dbReference type="SAM" id="MobiDB-lite"/>
    </source>
</evidence>
<dbReference type="WBParaSite" id="nRc.2.0.1.t29219-RA">
    <property type="protein sequence ID" value="nRc.2.0.1.t29219-RA"/>
    <property type="gene ID" value="nRc.2.0.1.g29219"/>
</dbReference>
<protein>
    <submittedName>
        <fullName evidence="3">Uncharacterized protein</fullName>
    </submittedName>
</protein>
<keyword evidence="2" id="KW-1185">Reference proteome</keyword>
<dbReference type="OMA" id="RLENTWY"/>
<evidence type="ECO:0000313" key="3">
    <source>
        <dbReference type="WBParaSite" id="nRc.2.0.1.t29219-RA"/>
    </source>
</evidence>
<evidence type="ECO:0000313" key="2">
    <source>
        <dbReference type="Proteomes" id="UP000887565"/>
    </source>
</evidence>